<protein>
    <submittedName>
        <fullName evidence="3 5">Uncharacterized protein</fullName>
    </submittedName>
</protein>
<feature type="region of interest" description="Disordered" evidence="1">
    <location>
        <begin position="543"/>
        <end position="565"/>
    </location>
</feature>
<keyword evidence="4" id="KW-1185">Reference proteome</keyword>
<dbReference type="AlphaFoldDB" id="A0A0N5CRI1"/>
<reference evidence="3 4" key="2">
    <citation type="submission" date="2018-11" db="EMBL/GenBank/DDBJ databases">
        <authorList>
            <consortium name="Pathogen Informatics"/>
        </authorList>
    </citation>
    <scope>NUCLEOTIDE SEQUENCE [LARGE SCALE GENOMIC DNA]</scope>
</reference>
<evidence type="ECO:0000313" key="3">
    <source>
        <dbReference type="EMBL" id="VDM98989.1"/>
    </source>
</evidence>
<feature type="chain" id="PRO_5043126303" evidence="2">
    <location>
        <begin position="33"/>
        <end position="565"/>
    </location>
</feature>
<dbReference type="STRING" id="103827.A0A0N5CRI1"/>
<evidence type="ECO:0000313" key="5">
    <source>
        <dbReference type="WBParaSite" id="TCLT_0000283101-mRNA-1"/>
    </source>
</evidence>
<evidence type="ECO:0000313" key="4">
    <source>
        <dbReference type="Proteomes" id="UP000276776"/>
    </source>
</evidence>
<reference evidence="5" key="1">
    <citation type="submission" date="2017-02" db="UniProtKB">
        <authorList>
            <consortium name="WormBaseParasite"/>
        </authorList>
    </citation>
    <scope>IDENTIFICATION</scope>
</reference>
<gene>
    <name evidence="3" type="ORF">TCLT_LOCUS2832</name>
</gene>
<dbReference type="OrthoDB" id="5863505at2759"/>
<evidence type="ECO:0000256" key="1">
    <source>
        <dbReference type="SAM" id="MobiDB-lite"/>
    </source>
</evidence>
<dbReference type="EMBL" id="UYYF01000727">
    <property type="protein sequence ID" value="VDM98989.1"/>
    <property type="molecule type" value="Genomic_DNA"/>
</dbReference>
<organism evidence="5">
    <name type="scientific">Thelazia callipaeda</name>
    <name type="common">Oriental eyeworm</name>
    <name type="synonym">Parasitic nematode</name>
    <dbReference type="NCBI Taxonomy" id="103827"/>
    <lineage>
        <taxon>Eukaryota</taxon>
        <taxon>Metazoa</taxon>
        <taxon>Ecdysozoa</taxon>
        <taxon>Nematoda</taxon>
        <taxon>Chromadorea</taxon>
        <taxon>Rhabditida</taxon>
        <taxon>Spirurina</taxon>
        <taxon>Spiruromorpha</taxon>
        <taxon>Thelazioidea</taxon>
        <taxon>Thelaziidae</taxon>
        <taxon>Thelazia</taxon>
    </lineage>
</organism>
<dbReference type="Proteomes" id="UP000276776">
    <property type="component" value="Unassembled WGS sequence"/>
</dbReference>
<sequence length="565" mass="62391">MAKNWYSNFLNINSNILLIAFILLFLAQQVKGQIAEIASLSSGLAGSALGAAGGASSLLNSLLTLYQIAQGALHLTGTSVGILNQASEGRWFNSMLEEAVNTKRKFEETSVIGSERGIDYSQFGTKFPAPEAHDYDAEDLTKPDDLIPVDNIITYTTTTTNTPPATLFPLEEETNDPNTGKTTESLLKNIVIDSLETNRLAKKEILNSAKLEVSNNLDYESVQSEKELESTGEKSSKIERLLALFQESNITKSELREMSNFLDKLSKSEESEHITTASKISVDFVDPENTVDSAAIPFHTPDTKRTSLTTVLPIKIRTLKLENVIDNEDNDLLPIITPKFKTRTAETKKWQDNQHKVQPKRTTFRPLRKFPRRTAYTPKLSFLSRKHEFVTMPPSFLTNDHTWQGRGNIMQANNVFPNNYNFEIGDLKPISPTSSSNALMPLSFPVVSAVPVQTAKSSSAPLNIPSAPLRFPVSSATPVKIPEGSAAPIIGIFTPSSAFLQSQTLPINPSYLPKANDAGHLLHQNLVYTPRIYNSIPQQYSQSQHMGMNHPSATYPQNLNPIQTS</sequence>
<proteinExistence type="predicted"/>
<feature type="signal peptide" evidence="2">
    <location>
        <begin position="1"/>
        <end position="32"/>
    </location>
</feature>
<name>A0A0N5CRI1_THECL</name>
<feature type="region of interest" description="Disordered" evidence="1">
    <location>
        <begin position="158"/>
        <end position="182"/>
    </location>
</feature>
<dbReference type="WBParaSite" id="TCLT_0000283101-mRNA-1">
    <property type="protein sequence ID" value="TCLT_0000283101-mRNA-1"/>
    <property type="gene ID" value="TCLT_0000283101"/>
</dbReference>
<keyword evidence="2" id="KW-0732">Signal</keyword>
<accession>A0A0N5CRI1</accession>
<evidence type="ECO:0000256" key="2">
    <source>
        <dbReference type="SAM" id="SignalP"/>
    </source>
</evidence>